<keyword evidence="2" id="KW-1185">Reference proteome</keyword>
<evidence type="ECO:0008006" key="3">
    <source>
        <dbReference type="Google" id="ProtNLM"/>
    </source>
</evidence>
<dbReference type="InterPro" id="IPR049708">
    <property type="entry name" value="PP0621-like"/>
</dbReference>
<gene>
    <name evidence="1" type="ORF">SFMTTN_1761</name>
</gene>
<name>A0A401JEA7_9PROT</name>
<dbReference type="OrthoDB" id="9814432at2"/>
<sequence>MAKILLLLIIGGVIYWVIKSPARGNRQSGGRVQTKPPEDMVRCVHCGVNLPRSEALLSRGEFFCGNEHRQLHQP</sequence>
<reference evidence="1 2" key="1">
    <citation type="journal article" date="2019" name="Front. Microbiol.">
        <title>Genomes of Neutrophilic Sulfur-Oxidizing Chemolithoautotrophs Representing 9 Proteobacterial Species From 8 Genera.</title>
        <authorList>
            <person name="Watanabe T."/>
            <person name="Kojima H."/>
            <person name="Umezawa K."/>
            <person name="Hori C."/>
            <person name="Takasuka T.E."/>
            <person name="Kato Y."/>
            <person name="Fukui M."/>
        </authorList>
    </citation>
    <scope>NUCLEOTIDE SEQUENCE [LARGE SCALE GENOMIC DNA]</scope>
    <source>
        <strain evidence="1 2">TTN</strain>
    </source>
</reference>
<dbReference type="RefSeq" id="WP_124704753.1">
    <property type="nucleotide sequence ID" value="NZ_BGOW01000015.1"/>
</dbReference>
<accession>A0A401JEA7</accession>
<evidence type="ECO:0000313" key="1">
    <source>
        <dbReference type="EMBL" id="GBL45950.1"/>
    </source>
</evidence>
<protein>
    <recommendedName>
        <fullName evidence="3">Preprotein translocase subunit YajC</fullName>
    </recommendedName>
</protein>
<dbReference type="Proteomes" id="UP000286806">
    <property type="component" value="Unassembled WGS sequence"/>
</dbReference>
<comment type="caution">
    <text evidence="1">The sequence shown here is derived from an EMBL/GenBank/DDBJ whole genome shotgun (WGS) entry which is preliminary data.</text>
</comment>
<dbReference type="AlphaFoldDB" id="A0A401JEA7"/>
<proteinExistence type="predicted"/>
<dbReference type="EMBL" id="BGOW01000015">
    <property type="protein sequence ID" value="GBL45950.1"/>
    <property type="molecule type" value="Genomic_DNA"/>
</dbReference>
<organism evidence="1 2">
    <name type="scientific">Sulfuriferula multivorans</name>
    <dbReference type="NCBI Taxonomy" id="1559896"/>
    <lineage>
        <taxon>Bacteria</taxon>
        <taxon>Pseudomonadati</taxon>
        <taxon>Pseudomonadota</taxon>
        <taxon>Betaproteobacteria</taxon>
        <taxon>Nitrosomonadales</taxon>
        <taxon>Sulfuricellaceae</taxon>
        <taxon>Sulfuriferula</taxon>
    </lineage>
</organism>
<evidence type="ECO:0000313" key="2">
    <source>
        <dbReference type="Proteomes" id="UP000286806"/>
    </source>
</evidence>
<dbReference type="NCBIfam" id="NF041023">
    <property type="entry name" value="PP0621_fam"/>
    <property type="match status" value="1"/>
</dbReference>